<reference evidence="4 5" key="1">
    <citation type="submission" date="2020-01" db="EMBL/GenBank/DDBJ databases">
        <title>Identification and distribution of gene clusters putatively required for synthesis of sphingolipid metabolism inhibitors in phylogenetically diverse species of the filamentous fungus Fusarium.</title>
        <authorList>
            <person name="Kim H.-S."/>
            <person name="Busman M."/>
            <person name="Brown D.W."/>
            <person name="Divon H."/>
            <person name="Uhlig S."/>
            <person name="Proctor R.H."/>
        </authorList>
    </citation>
    <scope>NUCLEOTIDE SEQUENCE [LARGE SCALE GENOMIC DNA]</scope>
    <source>
        <strain evidence="4 5">NRRL 20459</strain>
    </source>
</reference>
<dbReference type="InterPro" id="IPR001138">
    <property type="entry name" value="Zn2Cys6_DnaBD"/>
</dbReference>
<dbReference type="CDD" id="cd00067">
    <property type="entry name" value="GAL4"/>
    <property type="match status" value="1"/>
</dbReference>
<dbReference type="PROSITE" id="PS50048">
    <property type="entry name" value="ZN2_CY6_FUNGAL_2"/>
    <property type="match status" value="1"/>
</dbReference>
<dbReference type="GO" id="GO:0005634">
    <property type="term" value="C:nucleus"/>
    <property type="evidence" value="ECO:0007669"/>
    <property type="project" value="UniProtKB-SubCell"/>
</dbReference>
<accession>A0A8H4LCA1</accession>
<evidence type="ECO:0000259" key="3">
    <source>
        <dbReference type="PROSITE" id="PS50048"/>
    </source>
</evidence>
<keyword evidence="5" id="KW-1185">Reference proteome</keyword>
<proteinExistence type="predicted"/>
<dbReference type="EMBL" id="JAADYS010000920">
    <property type="protein sequence ID" value="KAF4466161.1"/>
    <property type="molecule type" value="Genomic_DNA"/>
</dbReference>
<dbReference type="InterPro" id="IPR021858">
    <property type="entry name" value="Fun_TF"/>
</dbReference>
<dbReference type="GO" id="GO:0008270">
    <property type="term" value="F:zinc ion binding"/>
    <property type="evidence" value="ECO:0007669"/>
    <property type="project" value="InterPro"/>
</dbReference>
<comment type="subcellular location">
    <subcellularLocation>
        <location evidence="1">Nucleus</location>
    </subcellularLocation>
</comment>
<evidence type="ECO:0000256" key="1">
    <source>
        <dbReference type="ARBA" id="ARBA00004123"/>
    </source>
</evidence>
<evidence type="ECO:0000313" key="4">
    <source>
        <dbReference type="EMBL" id="KAF4466161.1"/>
    </source>
</evidence>
<dbReference type="SUPFAM" id="SSF57701">
    <property type="entry name" value="Zn2/Cys6 DNA-binding domain"/>
    <property type="match status" value="1"/>
</dbReference>
<comment type="caution">
    <text evidence="4">The sequence shown here is derived from an EMBL/GenBank/DDBJ whole genome shotgun (WGS) entry which is preliminary data.</text>
</comment>
<gene>
    <name evidence="4" type="ORF">FALBO_6984</name>
</gene>
<dbReference type="AlphaFoldDB" id="A0A8H4LCA1"/>
<dbReference type="PANTHER" id="PTHR37534:SF46">
    <property type="entry name" value="ZN(II)2CYS6 TRANSCRIPTION FACTOR (EUROFUNG)"/>
    <property type="match status" value="1"/>
</dbReference>
<keyword evidence="2" id="KW-0539">Nucleus</keyword>
<dbReference type="Pfam" id="PF11951">
    <property type="entry name" value="Fungal_trans_2"/>
    <property type="match status" value="1"/>
</dbReference>
<name>A0A8H4LCA1_9HYPO</name>
<evidence type="ECO:0000256" key="2">
    <source>
        <dbReference type="ARBA" id="ARBA00023242"/>
    </source>
</evidence>
<organism evidence="4 5">
    <name type="scientific">Fusarium albosuccineum</name>
    <dbReference type="NCBI Taxonomy" id="1237068"/>
    <lineage>
        <taxon>Eukaryota</taxon>
        <taxon>Fungi</taxon>
        <taxon>Dikarya</taxon>
        <taxon>Ascomycota</taxon>
        <taxon>Pezizomycotina</taxon>
        <taxon>Sordariomycetes</taxon>
        <taxon>Hypocreomycetidae</taxon>
        <taxon>Hypocreales</taxon>
        <taxon>Nectriaceae</taxon>
        <taxon>Fusarium</taxon>
        <taxon>Fusarium decemcellulare species complex</taxon>
    </lineage>
</organism>
<dbReference type="PANTHER" id="PTHR37534">
    <property type="entry name" value="TRANSCRIPTIONAL ACTIVATOR PROTEIN UGA3"/>
    <property type="match status" value="1"/>
</dbReference>
<feature type="domain" description="Zn(2)-C6 fungal-type" evidence="3">
    <location>
        <begin position="15"/>
        <end position="41"/>
    </location>
</feature>
<dbReference type="OrthoDB" id="1919336at2759"/>
<sequence length="506" mass="57798">MSVATRPRLRTKTGCRRRRKKCDEKQPICGNCGSACRKCQWPLSTDLLDRRYASHSASRHRTIKEPDVCHSPTEPHANDEDNILIAPWQMESIPHWFDPGPWNAPSEAAVAHRVVSQDLELRISRHFVDKYYSLLILPSCHPGFHDGWLAEIQELMVTYKSLYYSVLACAATHIYLVDASQRMKDLALTFYSGAVKELSNLLNSVSELENHNGLLMSVMLLYLHGVMSWDTEIDCPQHVHAAARILTLRLLRRPVGIGRLFDRLAIESVMYQMFGMMTGLWSDSTQADYKFDLSFWEGAEKLLGRSTLLPGASRGFDSPVLGIPVSLFRTVLSLRQYFRSGGSPDPQDLSQVKVDVSAWEAQVLSDKNLLPGSQPETESPNPRERYVRDACYLFAMVASLLLEQVSQTDIVPRLPMMVSRDCWQARLGMQILEQNAYDERWTRSFIANWPIYTLGLFLESDADRKSVQAEFRRRWDLTKFTQVAHFSCDLEDIWAARDGKVCEELE</sequence>
<protein>
    <recommendedName>
        <fullName evidence="3">Zn(2)-C6 fungal-type domain-containing protein</fullName>
    </recommendedName>
</protein>
<dbReference type="InterPro" id="IPR036864">
    <property type="entry name" value="Zn2-C6_fun-type_DNA-bd_sf"/>
</dbReference>
<dbReference type="Proteomes" id="UP000554235">
    <property type="component" value="Unassembled WGS sequence"/>
</dbReference>
<evidence type="ECO:0000313" key="5">
    <source>
        <dbReference type="Proteomes" id="UP000554235"/>
    </source>
</evidence>
<dbReference type="GO" id="GO:0000981">
    <property type="term" value="F:DNA-binding transcription factor activity, RNA polymerase II-specific"/>
    <property type="evidence" value="ECO:0007669"/>
    <property type="project" value="InterPro"/>
</dbReference>